<dbReference type="NCBIfam" id="TIGR01058">
    <property type="entry name" value="parE_Gpos"/>
    <property type="match status" value="1"/>
</dbReference>
<dbReference type="GO" id="GO:0005524">
    <property type="term" value="F:ATP binding"/>
    <property type="evidence" value="ECO:0007669"/>
    <property type="project" value="UniProtKB-KW"/>
</dbReference>
<dbReference type="SUPFAM" id="SSF56719">
    <property type="entry name" value="Type II DNA topoisomerase"/>
    <property type="match status" value="1"/>
</dbReference>
<evidence type="ECO:0000256" key="6">
    <source>
        <dbReference type="ARBA" id="ARBA00022840"/>
    </source>
</evidence>
<keyword evidence="9 11" id="KW-0413">Isomerase</keyword>
<dbReference type="SUPFAM" id="SSF55874">
    <property type="entry name" value="ATPase domain of HSP90 chaperone/DNA topoisomerase II/histidine kinase"/>
    <property type="match status" value="1"/>
</dbReference>
<evidence type="ECO:0000256" key="7">
    <source>
        <dbReference type="ARBA" id="ARBA00022842"/>
    </source>
</evidence>
<dbReference type="CDD" id="cd16928">
    <property type="entry name" value="HATPase_GyrB-like"/>
    <property type="match status" value="1"/>
</dbReference>
<dbReference type="AlphaFoldDB" id="A0A385GIM2"/>
<keyword evidence="6" id="KW-0067">ATP-binding</keyword>
<evidence type="ECO:0000256" key="1">
    <source>
        <dbReference type="ARBA" id="ARBA00000185"/>
    </source>
</evidence>
<dbReference type="PANTHER" id="PTHR45866:SF12">
    <property type="entry name" value="DNA TOPOISOMERASE 4 SUBUNIT B"/>
    <property type="match status" value="1"/>
</dbReference>
<dbReference type="GO" id="GO:0005694">
    <property type="term" value="C:chromosome"/>
    <property type="evidence" value="ECO:0007669"/>
    <property type="project" value="InterPro"/>
</dbReference>
<dbReference type="NCBIfam" id="NF004189">
    <property type="entry name" value="PRK05644.1"/>
    <property type="match status" value="1"/>
</dbReference>
<feature type="domain" description="Toprim" evidence="10">
    <location>
        <begin position="420"/>
        <end position="534"/>
    </location>
</feature>
<accession>A0A385GIM2</accession>
<dbReference type="InterPro" id="IPR036890">
    <property type="entry name" value="HATPase_C_sf"/>
</dbReference>
<evidence type="ECO:0000313" key="11">
    <source>
        <dbReference type="EMBL" id="AXX39389.1"/>
    </source>
</evidence>
<evidence type="ECO:0000256" key="9">
    <source>
        <dbReference type="ARBA" id="ARBA00023235"/>
    </source>
</evidence>
<dbReference type="InterPro" id="IPR013506">
    <property type="entry name" value="Topo_IIA_bsu_dom2"/>
</dbReference>
<sequence length="644" mass="72421">MKQNNNYNAESITQLKGLEAVRKRPGMYIGGTDVHGLHHLVWEIVDNAIDEALAGYANKIDVILKNDGSVIVADNGRGIPVDKAKGENRTAVEIVFTELHAGGKFNAGAYKSSGGLHGVGSSVVNALSSKLIVTVARDKKLYQTVFVQDKIVERTHEIGTSKTTGTTVQFWPDYSFFKKAKLNISTISERLKESSFLISGLKITLIDESSDFKEVYEYQNGLQAFLSFLNDSKDKLTEAVSFHEIKKEIEVDFAFQWTDSYNYIGLSFVNNVKTRDGGTHELGMKNAFTKVFNDFAIREGVLKNKNVFDGDDIREGLSVILSLKIPEHLLEFVGQTKDKLGTPDAKNVVEEVVSKYLEIWIAENKNVAKKVLDKLKKAYEIRQEERKRRAEARKSKNVLKDKVVLSDKLTPATSKKAEEKELFLVEGDSAGGSAKSGRDRRYQAILPLRGKVINSEKSKLLDIIKNQEIGTIINTIGAGYGKDFDISKSQYGKIVIMTDADTDGAHIQILLLTFFYRFMKPLIEQGKIYIALAPLYKVTTKANKKIQYAWDDEELKEILDSIKGAYELQRYKGLGEMNADQLWETTMNPETRTLVKATIEDASLAERRVSVLMGDNVSNRREWIDRNVDFSNEDDFIEKIKTNN</sequence>
<dbReference type="InterPro" id="IPR013760">
    <property type="entry name" value="Topo_IIA-like_dom_sf"/>
</dbReference>
<dbReference type="GO" id="GO:0046872">
    <property type="term" value="F:metal ion binding"/>
    <property type="evidence" value="ECO:0007669"/>
    <property type="project" value="UniProtKB-KW"/>
</dbReference>
<dbReference type="InterPro" id="IPR000565">
    <property type="entry name" value="Topo_IIA_B"/>
</dbReference>
<dbReference type="InterPro" id="IPR002288">
    <property type="entry name" value="DNA_gyrase_B_C"/>
</dbReference>
<dbReference type="SMART" id="SM00387">
    <property type="entry name" value="HATPase_c"/>
    <property type="match status" value="1"/>
</dbReference>
<dbReference type="SUPFAM" id="SSF54211">
    <property type="entry name" value="Ribosomal protein S5 domain 2-like"/>
    <property type="match status" value="1"/>
</dbReference>
<dbReference type="InterPro" id="IPR003594">
    <property type="entry name" value="HATPase_dom"/>
</dbReference>
<keyword evidence="7" id="KW-0460">Magnesium</keyword>
<dbReference type="Pfam" id="PF00204">
    <property type="entry name" value="DNA_gyraseB"/>
    <property type="match status" value="1"/>
</dbReference>
<dbReference type="PROSITE" id="PS50880">
    <property type="entry name" value="TOPRIM"/>
    <property type="match status" value="1"/>
</dbReference>
<dbReference type="InterPro" id="IPR013759">
    <property type="entry name" value="Topo_IIA_B_C"/>
</dbReference>
<dbReference type="InterPro" id="IPR018522">
    <property type="entry name" value="TopoIIA_CS"/>
</dbReference>
<dbReference type="GO" id="GO:0034335">
    <property type="term" value="F:DNA negative supercoiling activity"/>
    <property type="evidence" value="ECO:0007669"/>
    <property type="project" value="UniProtKB-ARBA"/>
</dbReference>
<proteinExistence type="predicted"/>
<evidence type="ECO:0000256" key="8">
    <source>
        <dbReference type="ARBA" id="ARBA00023125"/>
    </source>
</evidence>
<dbReference type="PROSITE" id="PS00177">
    <property type="entry name" value="TOPOISOMERASE_II"/>
    <property type="match status" value="1"/>
</dbReference>
<organism evidence="11">
    <name type="scientific">Mycoplasmopsis gallinacea</name>
    <dbReference type="NCBI Taxonomy" id="29556"/>
    <lineage>
        <taxon>Bacteria</taxon>
        <taxon>Bacillati</taxon>
        <taxon>Mycoplasmatota</taxon>
        <taxon>Mycoplasmoidales</taxon>
        <taxon>Metamycoplasmataceae</taxon>
        <taxon>Mycoplasmopsis</taxon>
    </lineage>
</organism>
<name>A0A385GIM2_9BACT</name>
<dbReference type="InterPro" id="IPR005740">
    <property type="entry name" value="ParE_type2"/>
</dbReference>
<dbReference type="PRINTS" id="PR01159">
    <property type="entry name" value="DNAGYRASEB"/>
</dbReference>
<dbReference type="SMART" id="SM00433">
    <property type="entry name" value="TOP2c"/>
    <property type="match status" value="1"/>
</dbReference>
<dbReference type="FunFam" id="3.40.50.670:FF:000002">
    <property type="entry name" value="DNA gyrase subunit B"/>
    <property type="match status" value="1"/>
</dbReference>
<evidence type="ECO:0000256" key="5">
    <source>
        <dbReference type="ARBA" id="ARBA00022741"/>
    </source>
</evidence>
<keyword evidence="5" id="KW-0547">Nucleotide-binding</keyword>
<dbReference type="InterPro" id="IPR006171">
    <property type="entry name" value="TOPRIM_dom"/>
</dbReference>
<dbReference type="CDD" id="cd00822">
    <property type="entry name" value="TopoII_Trans_DNA_gyrase"/>
    <property type="match status" value="1"/>
</dbReference>
<evidence type="ECO:0000256" key="4">
    <source>
        <dbReference type="ARBA" id="ARBA00022723"/>
    </source>
</evidence>
<comment type="cofactor">
    <cofactor evidence="2">
        <name>Mg(2+)</name>
        <dbReference type="ChEBI" id="CHEBI:18420"/>
    </cofactor>
</comment>
<protein>
    <recommendedName>
        <fullName evidence="3">DNA topoisomerase (ATP-hydrolyzing)</fullName>
        <ecNumber evidence="3">5.6.2.2</ecNumber>
    </recommendedName>
</protein>
<dbReference type="PANTHER" id="PTHR45866">
    <property type="entry name" value="DNA GYRASE/TOPOISOMERASE SUBUNIT B"/>
    <property type="match status" value="1"/>
</dbReference>
<keyword evidence="8" id="KW-0238">DNA-binding</keyword>
<dbReference type="PRINTS" id="PR00418">
    <property type="entry name" value="TPI2FAMILY"/>
</dbReference>
<dbReference type="InterPro" id="IPR001241">
    <property type="entry name" value="Topo_IIA"/>
</dbReference>
<comment type="catalytic activity">
    <reaction evidence="1">
        <text>ATP-dependent breakage, passage and rejoining of double-stranded DNA.</text>
        <dbReference type="EC" id="5.6.2.2"/>
    </reaction>
</comment>
<dbReference type="GO" id="GO:0003677">
    <property type="term" value="F:DNA binding"/>
    <property type="evidence" value="ECO:0007669"/>
    <property type="project" value="UniProtKB-KW"/>
</dbReference>
<dbReference type="FunFam" id="3.30.565.10:FF:000002">
    <property type="entry name" value="DNA gyrase subunit B"/>
    <property type="match status" value="1"/>
</dbReference>
<evidence type="ECO:0000256" key="3">
    <source>
        <dbReference type="ARBA" id="ARBA00012895"/>
    </source>
</evidence>
<keyword evidence="4" id="KW-0479">Metal-binding</keyword>
<dbReference type="Pfam" id="PF01751">
    <property type="entry name" value="Toprim"/>
    <property type="match status" value="1"/>
</dbReference>
<reference evidence="11" key="1">
    <citation type="submission" date="2018-06" db="EMBL/GenBank/DDBJ databases">
        <title>Multidrug resistance has emerged in non-pathogenic Mycoplasma species isolated from South African poultry.</title>
        <authorList>
            <person name="Beylefeld A."/>
        </authorList>
    </citation>
    <scope>NUCLEOTIDE SEQUENCE</scope>
    <source>
        <strain evidence="11">B313</strain>
    </source>
</reference>
<dbReference type="Gene3D" id="3.40.50.670">
    <property type="match status" value="1"/>
</dbReference>
<evidence type="ECO:0000259" key="10">
    <source>
        <dbReference type="PROSITE" id="PS50880"/>
    </source>
</evidence>
<dbReference type="Gene3D" id="3.30.230.10">
    <property type="match status" value="1"/>
</dbReference>
<dbReference type="EMBL" id="MH548797">
    <property type="protein sequence ID" value="AXX39389.1"/>
    <property type="molecule type" value="Genomic_DNA"/>
</dbReference>
<gene>
    <name evidence="11" type="primary">parE</name>
</gene>
<dbReference type="EC" id="5.6.2.2" evidence="3"/>
<dbReference type="InterPro" id="IPR020568">
    <property type="entry name" value="Ribosomal_Su5_D2-typ_SF"/>
</dbReference>
<dbReference type="InterPro" id="IPR014721">
    <property type="entry name" value="Ribsml_uS5_D2-typ_fold_subgr"/>
</dbReference>
<dbReference type="GO" id="GO:0006265">
    <property type="term" value="P:DNA topological change"/>
    <property type="evidence" value="ECO:0007669"/>
    <property type="project" value="InterPro"/>
</dbReference>
<dbReference type="Pfam" id="PF02518">
    <property type="entry name" value="HATPase_c"/>
    <property type="match status" value="1"/>
</dbReference>
<dbReference type="Gene3D" id="3.30.565.10">
    <property type="entry name" value="Histidine kinase-like ATPase, C-terminal domain"/>
    <property type="match status" value="1"/>
</dbReference>
<dbReference type="Pfam" id="PF00986">
    <property type="entry name" value="DNA_gyraseB_C"/>
    <property type="match status" value="1"/>
</dbReference>
<evidence type="ECO:0000256" key="2">
    <source>
        <dbReference type="ARBA" id="ARBA00001946"/>
    </source>
</evidence>